<name>A0A927C9W0_9BACL</name>
<comment type="caution">
    <text evidence="1">The sequence shown here is derived from an EMBL/GenBank/DDBJ whole genome shotgun (WGS) entry which is preliminary data.</text>
</comment>
<sequence length="435" mass="46296">MANGSSRISRRKLLAALGTAGAAMGVGVTTARGSVDSVSRWVSGNAAWHTDAIRDIREFGASPSAAPEVNSDAIEAALAEAISDGDLTVTVRGTYTFARTIALNSQGIYLDLGSRWGTILYLDPGSADDALIEVTQRLCKIDGGLLLTPATKTCLYLKTAQLFEARGVTLKGGLHGVYHENGNSATLSGIFAESCVYGYVMEGVGPGNTNGCRLQGRSYNCEIGFDIRPNKAPSGPGNPSMHNVIDWSTEGNCVGFKQRGGRYNELHIYSESNVKASAIGLANRNFDTDGNANLFFTRNPNNETDIITGRAGGWYSSGNALYFNAARRQEIVHTQDFPASGSLLFEGARVYQVTNSSGSTRNLKLAFISYMGIGDTIVVFKLDNTPGFTLTPPDGIVLFGDTGTFGPFVDSRVAEMRITRIGAAQAIVQQLLPNS</sequence>
<organism evidence="1 2">
    <name type="scientific">Paenibacillus oceani</name>
    <dbReference type="NCBI Taxonomy" id="2772510"/>
    <lineage>
        <taxon>Bacteria</taxon>
        <taxon>Bacillati</taxon>
        <taxon>Bacillota</taxon>
        <taxon>Bacilli</taxon>
        <taxon>Bacillales</taxon>
        <taxon>Paenibacillaceae</taxon>
        <taxon>Paenibacillus</taxon>
    </lineage>
</organism>
<dbReference type="InterPro" id="IPR019546">
    <property type="entry name" value="TAT_signal_bac_arc"/>
</dbReference>
<accession>A0A927C9W0</accession>
<dbReference type="InterPro" id="IPR006311">
    <property type="entry name" value="TAT_signal"/>
</dbReference>
<dbReference type="AlphaFoldDB" id="A0A927C9W0"/>
<reference evidence="1" key="1">
    <citation type="submission" date="2020-09" db="EMBL/GenBank/DDBJ databases">
        <title>A novel bacterium of genus Paenibacillus, isolated from South China Sea.</title>
        <authorList>
            <person name="Huang H."/>
            <person name="Mo K."/>
            <person name="Hu Y."/>
        </authorList>
    </citation>
    <scope>NUCLEOTIDE SEQUENCE</scope>
    <source>
        <strain evidence="1">IB182363</strain>
    </source>
</reference>
<dbReference type="RefSeq" id="WP_190927799.1">
    <property type="nucleotide sequence ID" value="NZ_JACXJA010000014.1"/>
</dbReference>
<evidence type="ECO:0000313" key="1">
    <source>
        <dbReference type="EMBL" id="MBD2862687.1"/>
    </source>
</evidence>
<evidence type="ECO:0000313" key="2">
    <source>
        <dbReference type="Proteomes" id="UP000639396"/>
    </source>
</evidence>
<gene>
    <name evidence="1" type="ORF">IDH45_11905</name>
</gene>
<dbReference type="Proteomes" id="UP000639396">
    <property type="component" value="Unassembled WGS sequence"/>
</dbReference>
<dbReference type="PROSITE" id="PS51318">
    <property type="entry name" value="TAT"/>
    <property type="match status" value="1"/>
</dbReference>
<protein>
    <submittedName>
        <fullName evidence="1">Twin-arginine translocation signal domain-containing protein</fullName>
    </submittedName>
</protein>
<dbReference type="SUPFAM" id="SSF51126">
    <property type="entry name" value="Pectin lyase-like"/>
    <property type="match status" value="1"/>
</dbReference>
<keyword evidence="2" id="KW-1185">Reference proteome</keyword>
<dbReference type="EMBL" id="JACXJA010000014">
    <property type="protein sequence ID" value="MBD2862687.1"/>
    <property type="molecule type" value="Genomic_DNA"/>
</dbReference>
<dbReference type="InterPro" id="IPR011050">
    <property type="entry name" value="Pectin_lyase_fold/virulence"/>
</dbReference>
<proteinExistence type="predicted"/>
<dbReference type="NCBIfam" id="TIGR01409">
    <property type="entry name" value="TAT_signal_seq"/>
    <property type="match status" value="1"/>
</dbReference>